<dbReference type="PATRIC" id="fig|1208919.3.peg.177"/>
<dbReference type="Proteomes" id="UP000011547">
    <property type="component" value="Chromosome"/>
</dbReference>
<dbReference type="InterPro" id="IPR029500">
    <property type="entry name" value="QueF"/>
</dbReference>
<dbReference type="InterPro" id="IPR029139">
    <property type="entry name" value="QueF_N"/>
</dbReference>
<dbReference type="GO" id="GO:0008616">
    <property type="term" value="P:tRNA queuosine(34) biosynthetic process"/>
    <property type="evidence" value="ECO:0007669"/>
    <property type="project" value="UniProtKB-KW"/>
</dbReference>
<accession>M1M3C9</accession>
<dbReference type="EMBL" id="CP003803">
    <property type="protein sequence ID" value="AGF46740.1"/>
    <property type="molecule type" value="Genomic_DNA"/>
</dbReference>
<dbReference type="OrthoDB" id="9789995at2"/>
<name>M1M3C9_9PROT</name>
<keyword evidence="2" id="KW-0671">Queuosine biosynthesis</keyword>
<sequence length="275" mass="32262">MSKIENPLGKNIEYPSKYNPNILFPICRKNHIEIPHISYEGFDLWNAYELSWLNKNGKPEIAIGKFQFPCNSKNIIESKSLKIYLNSLNQTRFIDHNDLQKTIYKDLSIATESNVLVDIIMPSNFKDMHMEDLDGLCIDNINIETNTYLPSPELLKNDNQKNIAYVNETIMSRLLRSNCPITKQPDWACIQIKYRGFKINHESLLKYIISYRNHDAYHENCIEKIFVDIMQNCNPEFLSVYAKYTRRGGIDINPWRTTNLQEYNPIINNTKTTRQ</sequence>
<dbReference type="PANTHER" id="PTHR34354">
    <property type="entry name" value="NADPH-DEPENDENT 7-CYANO-7-DEAZAGUANINE REDUCTASE"/>
    <property type="match status" value="1"/>
</dbReference>
<keyword evidence="4 6" id="KW-0560">Oxidoreductase</keyword>
<dbReference type="AlphaFoldDB" id="M1M3C9"/>
<dbReference type="HOGENOM" id="CLU_054738_0_0_4"/>
<dbReference type="NCBIfam" id="TIGR03138">
    <property type="entry name" value="QueF"/>
    <property type="match status" value="1"/>
</dbReference>
<dbReference type="KEGG" id="kde:CDSE_0416"/>
<evidence type="ECO:0000313" key="6">
    <source>
        <dbReference type="EMBL" id="AGF46740.1"/>
    </source>
</evidence>
<gene>
    <name evidence="6" type="ORF">CDSE_0416</name>
</gene>
<dbReference type="InterPro" id="IPR050084">
    <property type="entry name" value="NADPH_dep_7-cyano-7-deazaG_red"/>
</dbReference>
<evidence type="ECO:0000313" key="7">
    <source>
        <dbReference type="Proteomes" id="UP000011547"/>
    </source>
</evidence>
<reference evidence="6 7" key="1">
    <citation type="journal article" date="2013" name="Genome Biol. Evol.">
        <title>Genome evolution and phylogenomic analysis of candidatus kinetoplastibacterium, the betaproteobacterial endosymbionts of strigomonas and angomonas.</title>
        <authorList>
            <person name="Alves J.M."/>
            <person name="Serrano M.G."/>
            <person name="Maia da Silva F."/>
            <person name="Voegtly L.J."/>
            <person name="Matveyev A.V."/>
            <person name="Teixeira M.M."/>
            <person name="Camargo E.P."/>
            <person name="Buck G.A."/>
        </authorList>
    </citation>
    <scope>NUCLEOTIDE SEQUENCE [LARGE SCALE GENOMIC DNA]</scope>
    <source>
        <strain evidence="6 7">TCC079E</strain>
    </source>
</reference>
<dbReference type="eggNOG" id="COG2904">
    <property type="taxonomic scope" value="Bacteria"/>
</dbReference>
<dbReference type="eggNOG" id="COG0780">
    <property type="taxonomic scope" value="Bacteria"/>
</dbReference>
<dbReference type="PIRSF" id="PIRSF004750">
    <property type="entry name" value="Nitrile_oxidored_YqcD_prd"/>
    <property type="match status" value="1"/>
</dbReference>
<keyword evidence="1" id="KW-0963">Cytoplasm</keyword>
<dbReference type="Gene3D" id="3.30.1130.10">
    <property type="match status" value="2"/>
</dbReference>
<feature type="domain" description="NADPH-dependent 7-cyano-7-deazaguanine reductase N-terminal" evidence="5">
    <location>
        <begin position="14"/>
        <end position="118"/>
    </location>
</feature>
<dbReference type="EC" id="1.7.1.13" evidence="6"/>
<evidence type="ECO:0000256" key="3">
    <source>
        <dbReference type="ARBA" id="ARBA00022857"/>
    </source>
</evidence>
<dbReference type="Pfam" id="PF14489">
    <property type="entry name" value="QueF"/>
    <property type="match status" value="1"/>
</dbReference>
<dbReference type="GO" id="GO:0033739">
    <property type="term" value="F:preQ1 synthase activity"/>
    <property type="evidence" value="ECO:0007669"/>
    <property type="project" value="UniProtKB-EC"/>
</dbReference>
<dbReference type="GO" id="GO:0005737">
    <property type="term" value="C:cytoplasm"/>
    <property type="evidence" value="ECO:0007669"/>
    <property type="project" value="InterPro"/>
</dbReference>
<evidence type="ECO:0000256" key="2">
    <source>
        <dbReference type="ARBA" id="ARBA00022785"/>
    </source>
</evidence>
<protein>
    <submittedName>
        <fullName evidence="6">7-cyano-7-deazaguanine reductase</fullName>
        <ecNumber evidence="6">1.7.1.13</ecNumber>
    </submittedName>
</protein>
<keyword evidence="7" id="KW-1185">Reference proteome</keyword>
<dbReference type="Pfam" id="PF14819">
    <property type="entry name" value="QueF_N"/>
    <property type="match status" value="1"/>
</dbReference>
<keyword evidence="3" id="KW-0521">NADP</keyword>
<dbReference type="RefSeq" id="WP_015396151.1">
    <property type="nucleotide sequence ID" value="NC_020294.1"/>
</dbReference>
<organism evidence="6 7">
    <name type="scientific">Candidatus Kinetoplastidibacterium desouzai TCC079E</name>
    <dbReference type="NCBI Taxonomy" id="1208919"/>
    <lineage>
        <taxon>Bacteria</taxon>
        <taxon>Pseudomonadati</taxon>
        <taxon>Pseudomonadota</taxon>
        <taxon>Betaproteobacteria</taxon>
        <taxon>Candidatus Kinetoplastidibacterium</taxon>
    </lineage>
</organism>
<evidence type="ECO:0000256" key="4">
    <source>
        <dbReference type="ARBA" id="ARBA00023002"/>
    </source>
</evidence>
<dbReference type="STRING" id="1208919.CDSE_0416"/>
<evidence type="ECO:0000259" key="5">
    <source>
        <dbReference type="Pfam" id="PF14819"/>
    </source>
</evidence>
<dbReference type="InterPro" id="IPR016428">
    <property type="entry name" value="QueF_type2"/>
</dbReference>
<dbReference type="InterPro" id="IPR043133">
    <property type="entry name" value="GTP-CH-I_C/QueF"/>
</dbReference>
<dbReference type="SUPFAM" id="SSF55620">
    <property type="entry name" value="Tetrahydrobiopterin biosynthesis enzymes-like"/>
    <property type="match status" value="1"/>
</dbReference>
<dbReference type="PANTHER" id="PTHR34354:SF1">
    <property type="entry name" value="NADPH-DEPENDENT 7-CYANO-7-DEAZAGUANINE REDUCTASE"/>
    <property type="match status" value="1"/>
</dbReference>
<proteinExistence type="predicted"/>
<evidence type="ECO:0000256" key="1">
    <source>
        <dbReference type="ARBA" id="ARBA00022490"/>
    </source>
</evidence>